<evidence type="ECO:0000259" key="6">
    <source>
        <dbReference type="Pfam" id="PF00881"/>
    </source>
</evidence>
<evidence type="ECO:0000256" key="5">
    <source>
        <dbReference type="HAMAP-Rule" id="MF_01204"/>
    </source>
</evidence>
<dbReference type="PANTHER" id="PTHR43543">
    <property type="entry name" value="MALONIC SEMIALDEHYDE REDUCTASE RUTE-RELATED"/>
    <property type="match status" value="1"/>
</dbReference>
<keyword evidence="5" id="KW-0520">NAD</keyword>
<dbReference type="SUPFAM" id="SSF55469">
    <property type="entry name" value="FMN-dependent nitroreductase-like"/>
    <property type="match status" value="1"/>
</dbReference>
<feature type="domain" description="Nitroreductase" evidence="6">
    <location>
        <begin position="31"/>
        <end position="166"/>
    </location>
</feature>
<reference evidence="7 8" key="1">
    <citation type="submission" date="2020-04" db="EMBL/GenBank/DDBJ databases">
        <title>Marinobacter oceani sp. nov., isolated from marine solar saltern.</title>
        <authorList>
            <person name="Chen X.-Y."/>
        </authorList>
    </citation>
    <scope>NUCLEOTIDE SEQUENCE [LARGE SCALE GENOMIC DNA]</scope>
    <source>
        <strain evidence="7 8">W62</strain>
    </source>
</reference>
<dbReference type="Pfam" id="PF00881">
    <property type="entry name" value="Nitroreductase"/>
    <property type="match status" value="1"/>
</dbReference>
<dbReference type="AlphaFoldDB" id="A0A7Y0R9N5"/>
<protein>
    <recommendedName>
        <fullName evidence="5">Putative NADH dehydrogenase/NAD(P)H nitroreductase HIU99_03805</fullName>
        <ecNumber evidence="5">1.-.-.-</ecNumber>
    </recommendedName>
</protein>
<dbReference type="InterPro" id="IPR000415">
    <property type="entry name" value="Nitroreductase-like"/>
</dbReference>
<keyword evidence="4 5" id="KW-0560">Oxidoreductase</keyword>
<gene>
    <name evidence="7" type="ORF">HIU99_03805</name>
</gene>
<comment type="caution">
    <text evidence="7">The sequence shown here is derived from an EMBL/GenBank/DDBJ whole genome shotgun (WGS) entry which is preliminary data.</text>
</comment>
<dbReference type="EC" id="1.-.-.-" evidence="5"/>
<evidence type="ECO:0000313" key="7">
    <source>
        <dbReference type="EMBL" id="NMT62715.1"/>
    </source>
</evidence>
<keyword evidence="2 5" id="KW-0288">FMN</keyword>
<keyword evidence="1 5" id="KW-0285">Flavoprotein</keyword>
<accession>A0A7Y0R9N5</accession>
<dbReference type="InterPro" id="IPR050461">
    <property type="entry name" value="Nitroreductase_HadB/RutE"/>
</dbReference>
<dbReference type="GO" id="GO:0016491">
    <property type="term" value="F:oxidoreductase activity"/>
    <property type="evidence" value="ECO:0007669"/>
    <property type="project" value="UniProtKB-UniRule"/>
</dbReference>
<comment type="cofactor">
    <cofactor evidence="5">
        <name>FMN</name>
        <dbReference type="ChEBI" id="CHEBI:58210"/>
    </cofactor>
</comment>
<keyword evidence="3 5" id="KW-0521">NADP</keyword>
<dbReference type="InterPro" id="IPR029479">
    <property type="entry name" value="Nitroreductase"/>
</dbReference>
<name>A0A7Y0R9N5_9GAMM</name>
<dbReference type="Gene3D" id="3.40.109.10">
    <property type="entry name" value="NADH Oxidase"/>
    <property type="match status" value="1"/>
</dbReference>
<organism evidence="7 8">
    <name type="scientific">Marinobacter orientalis</name>
    <dbReference type="NCBI Taxonomy" id="1928859"/>
    <lineage>
        <taxon>Bacteria</taxon>
        <taxon>Pseudomonadati</taxon>
        <taxon>Pseudomonadota</taxon>
        <taxon>Gammaproteobacteria</taxon>
        <taxon>Pseudomonadales</taxon>
        <taxon>Marinobacteraceae</taxon>
        <taxon>Marinobacter</taxon>
    </lineage>
</organism>
<dbReference type="HAMAP" id="MF_01204">
    <property type="entry name" value="Oxidoreductase_RutE_HadB"/>
    <property type="match status" value="1"/>
</dbReference>
<evidence type="ECO:0000256" key="4">
    <source>
        <dbReference type="ARBA" id="ARBA00023002"/>
    </source>
</evidence>
<proteinExistence type="inferred from homology"/>
<evidence type="ECO:0000256" key="1">
    <source>
        <dbReference type="ARBA" id="ARBA00022630"/>
    </source>
</evidence>
<dbReference type="RefSeq" id="WP_135954082.1">
    <property type="nucleotide sequence ID" value="NZ_JABCKY010000001.1"/>
</dbReference>
<sequence length="204" mass="22710">MSTTNNGASRKFLTEGSMDLLFRSARSFNGWQDRPVDETLLRKVYDLAKMGPTSFNGFPLRMVFIVGQKAKERLRPALVAGNRDKTMAAPVTAIFGYDLQFWKQLPTLNPAKDFSGMFRESAELSAETAFRNGSLQGAYFMLAARAVGLDCGPMSGFDNALVDQEFFAGTSVHSNFLCNIGYGEEKTLYPRSPRPDFDEVCRIL</sequence>
<dbReference type="NCBIfam" id="NF003768">
    <property type="entry name" value="PRK05365.1"/>
    <property type="match status" value="1"/>
</dbReference>
<dbReference type="Proteomes" id="UP000567186">
    <property type="component" value="Unassembled WGS sequence"/>
</dbReference>
<evidence type="ECO:0000313" key="8">
    <source>
        <dbReference type="Proteomes" id="UP000567186"/>
    </source>
</evidence>
<dbReference type="OrthoDB" id="9784375at2"/>
<comment type="similarity">
    <text evidence="5">Belongs to the nitroreductase family. HadB/RutE subfamily.</text>
</comment>
<dbReference type="InterPro" id="IPR023936">
    <property type="entry name" value="RutE-like"/>
</dbReference>
<keyword evidence="8" id="KW-1185">Reference proteome</keyword>
<evidence type="ECO:0000256" key="3">
    <source>
        <dbReference type="ARBA" id="ARBA00022857"/>
    </source>
</evidence>
<dbReference type="PANTHER" id="PTHR43543:SF1">
    <property type="entry name" value="MALONIC SEMIALDEHYDE REDUCTASE RUTE-RELATED"/>
    <property type="match status" value="1"/>
</dbReference>
<dbReference type="EMBL" id="JABCKY010000001">
    <property type="protein sequence ID" value="NMT62715.1"/>
    <property type="molecule type" value="Genomic_DNA"/>
</dbReference>
<evidence type="ECO:0000256" key="2">
    <source>
        <dbReference type="ARBA" id="ARBA00022643"/>
    </source>
</evidence>
<dbReference type="CDD" id="cd02148">
    <property type="entry name" value="RutE-like"/>
    <property type="match status" value="1"/>
</dbReference>